<dbReference type="EMBL" id="CAXITT010000036">
    <property type="protein sequence ID" value="CAL1528711.1"/>
    <property type="molecule type" value="Genomic_DNA"/>
</dbReference>
<accession>A0AAV2H9B0</accession>
<evidence type="ECO:0000313" key="3">
    <source>
        <dbReference type="Proteomes" id="UP001497497"/>
    </source>
</evidence>
<proteinExistence type="predicted"/>
<keyword evidence="1" id="KW-1133">Transmembrane helix</keyword>
<keyword evidence="1" id="KW-0472">Membrane</keyword>
<comment type="caution">
    <text evidence="2">The sequence shown here is derived from an EMBL/GenBank/DDBJ whole genome shotgun (WGS) entry which is preliminary data.</text>
</comment>
<dbReference type="Proteomes" id="UP001497497">
    <property type="component" value="Unassembled WGS sequence"/>
</dbReference>
<protein>
    <submittedName>
        <fullName evidence="2">Uncharacterized protein</fullName>
    </submittedName>
</protein>
<dbReference type="AlphaFoldDB" id="A0AAV2H9B0"/>
<organism evidence="2 3">
    <name type="scientific">Lymnaea stagnalis</name>
    <name type="common">Great pond snail</name>
    <name type="synonym">Helix stagnalis</name>
    <dbReference type="NCBI Taxonomy" id="6523"/>
    <lineage>
        <taxon>Eukaryota</taxon>
        <taxon>Metazoa</taxon>
        <taxon>Spiralia</taxon>
        <taxon>Lophotrochozoa</taxon>
        <taxon>Mollusca</taxon>
        <taxon>Gastropoda</taxon>
        <taxon>Heterobranchia</taxon>
        <taxon>Euthyneura</taxon>
        <taxon>Panpulmonata</taxon>
        <taxon>Hygrophila</taxon>
        <taxon>Lymnaeoidea</taxon>
        <taxon>Lymnaeidae</taxon>
        <taxon>Lymnaea</taxon>
    </lineage>
</organism>
<keyword evidence="1" id="KW-0812">Transmembrane</keyword>
<reference evidence="2 3" key="1">
    <citation type="submission" date="2024-04" db="EMBL/GenBank/DDBJ databases">
        <authorList>
            <consortium name="Genoscope - CEA"/>
            <person name="William W."/>
        </authorList>
    </citation>
    <scope>NUCLEOTIDE SEQUENCE [LARGE SCALE GENOMIC DNA]</scope>
</reference>
<feature type="transmembrane region" description="Helical" evidence="1">
    <location>
        <begin position="20"/>
        <end position="42"/>
    </location>
</feature>
<name>A0AAV2H9B0_LYMST</name>
<evidence type="ECO:0000256" key="1">
    <source>
        <dbReference type="SAM" id="Phobius"/>
    </source>
</evidence>
<gene>
    <name evidence="2" type="ORF">GSLYS_00002881001</name>
</gene>
<feature type="non-terminal residue" evidence="2">
    <location>
        <position position="74"/>
    </location>
</feature>
<keyword evidence="3" id="KW-1185">Reference proteome</keyword>
<evidence type="ECO:0000313" key="2">
    <source>
        <dbReference type="EMBL" id="CAL1528711.1"/>
    </source>
</evidence>
<sequence length="74" mass="8086">MLGLLYTADREYIEKVSFAINNVAIPFAAFVTVIASTIVLVVKLRGKTEWRTKSAAPGISASLSSRDQRVAQMI</sequence>